<comment type="cofactor">
    <cofactor evidence="1">
        <name>Mn(2+)</name>
        <dbReference type="ChEBI" id="CHEBI:29035"/>
    </cofactor>
</comment>
<evidence type="ECO:0000256" key="3">
    <source>
        <dbReference type="ARBA" id="ARBA00022741"/>
    </source>
</evidence>
<comment type="catalytic activity">
    <reaction evidence="9 10">
        <text>XTP + H2O = XDP + phosphate + H(+)</text>
        <dbReference type="Rhea" id="RHEA:28406"/>
        <dbReference type="ChEBI" id="CHEBI:15377"/>
        <dbReference type="ChEBI" id="CHEBI:15378"/>
        <dbReference type="ChEBI" id="CHEBI:43474"/>
        <dbReference type="ChEBI" id="CHEBI:59884"/>
        <dbReference type="ChEBI" id="CHEBI:61314"/>
        <dbReference type="EC" id="3.6.1.73"/>
    </reaction>
</comment>
<keyword evidence="2 10" id="KW-0479">Metal-binding</keyword>
<dbReference type="Proteomes" id="UP000317265">
    <property type="component" value="Unassembled WGS sequence"/>
</dbReference>
<dbReference type="InterPro" id="IPR050299">
    <property type="entry name" value="YjjX_NTPase"/>
</dbReference>
<keyword evidence="6 10" id="KW-0546">Nucleotide metabolism</keyword>
<dbReference type="NCBIfam" id="TIGR00258">
    <property type="entry name" value="inosine/xanthosine triphosphatase"/>
    <property type="match status" value="1"/>
</dbReference>
<comment type="caution">
    <text evidence="10">Lacks conserved residue(s) required for the propagation of feature annotation.</text>
</comment>
<reference evidence="13 15" key="1">
    <citation type="journal article" date="2019" name="Nat. Microbiol.">
        <title>Expanding anaerobic alkane metabolism in the domain of Archaea.</title>
        <authorList>
            <person name="Wang Y."/>
            <person name="Wegener G."/>
            <person name="Hou J."/>
            <person name="Wang F."/>
            <person name="Xiao X."/>
        </authorList>
    </citation>
    <scope>NUCLEOTIDE SEQUENCE [LARGE SCALE GENOMIC DNA]</scope>
    <source>
        <strain evidence="13">WYZ-LMO11</strain>
    </source>
</reference>
<evidence type="ECO:0000313" key="15">
    <source>
        <dbReference type="Proteomes" id="UP000317265"/>
    </source>
</evidence>
<feature type="domain" description="Non-canonical purine NTP phosphatase/PRRC1" evidence="11">
    <location>
        <begin position="6"/>
        <end position="171"/>
    </location>
</feature>
<comment type="caution">
    <text evidence="13">The sequence shown here is derived from an EMBL/GenBank/DDBJ whole genome shotgun (WGS) entry which is preliminary data.</text>
</comment>
<sequence length="179" mass="19543">MIIAVGTSNPIKVKAVENVFSKLFKVIVIMKPVSINIPSQPIGLDNVIRGAIERAKKALELEEKADLGIGIEAGIIPIPYTITGYMDQQFAAIADRSGKVTIGGGPAFEYPPIVIRRVINEKLEVNTIMEEIAKKPKIGQKEGAIGFLSKGITNRTQITEMAVLMALIPRLNEDLFNKF</sequence>
<dbReference type="GO" id="GO:0000166">
    <property type="term" value="F:nucleotide binding"/>
    <property type="evidence" value="ECO:0007669"/>
    <property type="project" value="UniProtKB-KW"/>
</dbReference>
<protein>
    <recommendedName>
        <fullName evidence="10">Probable inosine/xanthosine triphosphatase</fullName>
        <shortName evidence="10">ITPase/XTPase</shortName>
        <ecNumber evidence="10">3.6.1.73</ecNumber>
    </recommendedName>
    <alternativeName>
        <fullName evidence="10">Non-canonical purine NTP phosphatase</fullName>
    </alternativeName>
    <alternativeName>
        <fullName evidence="10">Non-standard purine NTP phosphatase</fullName>
    </alternativeName>
    <alternativeName>
        <fullName evidence="10">Nucleoside-triphosphate phosphatase</fullName>
        <shortName evidence="10">NTPase</shortName>
    </alternativeName>
</protein>
<evidence type="ECO:0000313" key="13">
    <source>
        <dbReference type="EMBL" id="TDA39465.1"/>
    </source>
</evidence>
<dbReference type="Gene3D" id="3.90.950.10">
    <property type="match status" value="1"/>
</dbReference>
<evidence type="ECO:0000256" key="8">
    <source>
        <dbReference type="ARBA" id="ARBA00048174"/>
    </source>
</evidence>
<keyword evidence="3 10" id="KW-0547">Nucleotide-binding</keyword>
<keyword evidence="4 10" id="KW-0378">Hydrolase</keyword>
<dbReference type="AlphaFoldDB" id="A0A523BEX1"/>
<dbReference type="HAMAP" id="MF_00648">
    <property type="entry name" value="Non_canon_purine_NTPase_YjjX"/>
    <property type="match status" value="1"/>
</dbReference>
<evidence type="ECO:0000256" key="1">
    <source>
        <dbReference type="ARBA" id="ARBA00001936"/>
    </source>
</evidence>
<comment type="cofactor">
    <cofactor evidence="10">
        <name>Mg(2+)</name>
        <dbReference type="ChEBI" id="CHEBI:18420"/>
    </cofactor>
    <cofactor evidence="10">
        <name>Mn(2+)</name>
        <dbReference type="ChEBI" id="CHEBI:29035"/>
    </cofactor>
    <text evidence="10">Binds 1 divalent metal cation per subunit; can use either Mg(2+) or Mn(2+).</text>
</comment>
<dbReference type="EMBL" id="RXIH01000030">
    <property type="protein sequence ID" value="RZN56101.1"/>
    <property type="molecule type" value="Genomic_DNA"/>
</dbReference>
<comment type="subunit">
    <text evidence="10">Homodimer.</text>
</comment>
<reference evidence="12 14" key="2">
    <citation type="journal article" date="2019" name="Nat. Microbiol.">
        <title>Wide diversity of methane and short-chain alkane metabolisms in uncultured archaea.</title>
        <authorList>
            <person name="Borrel G."/>
            <person name="Adam P.S."/>
            <person name="McKay L.J."/>
            <person name="Chen L.X."/>
            <person name="Sierra-Garcia I.N."/>
            <person name="Sieber C.M."/>
            <person name="Letourneur Q."/>
            <person name="Ghozlane A."/>
            <person name="Andersen G.L."/>
            <person name="Li W.J."/>
            <person name="Hallam S.J."/>
            <person name="Muyzer G."/>
            <person name="de Oliveira V.M."/>
            <person name="Inskeep W.P."/>
            <person name="Banfield J.F."/>
            <person name="Gribaldo S."/>
        </authorList>
    </citation>
    <scope>NUCLEOTIDE SEQUENCE [LARGE SCALE GENOMIC DNA]</scope>
    <source>
        <strain evidence="12">Verst-YHS</strain>
    </source>
</reference>
<dbReference type="InterPro" id="IPR002786">
    <property type="entry name" value="Non_canon_purine_NTPase"/>
</dbReference>
<dbReference type="GO" id="GO:0006772">
    <property type="term" value="P:thiamine metabolic process"/>
    <property type="evidence" value="ECO:0007669"/>
    <property type="project" value="TreeGrafter"/>
</dbReference>
<dbReference type="PANTHER" id="PTHR34699:SF2">
    <property type="entry name" value="NON-CANONICAL PURINE NTP PHOSPHATASE_PRRC1 DOMAIN-CONTAINING PROTEIN"/>
    <property type="match status" value="1"/>
</dbReference>
<gene>
    <name evidence="13" type="primary">yjjX</name>
    <name evidence="13" type="ORF">DSO09_02285</name>
    <name evidence="12" type="ORF">EF809_03595</name>
</gene>
<evidence type="ECO:0000259" key="11">
    <source>
        <dbReference type="Pfam" id="PF01931"/>
    </source>
</evidence>
<dbReference type="SUPFAM" id="SSF52972">
    <property type="entry name" value="ITPase-like"/>
    <property type="match status" value="1"/>
</dbReference>
<dbReference type="EC" id="3.6.1.73" evidence="10"/>
<keyword evidence="5 10" id="KW-0460">Magnesium</keyword>
<dbReference type="GO" id="GO:0103023">
    <property type="term" value="F:ITPase activity"/>
    <property type="evidence" value="ECO:0007669"/>
    <property type="project" value="UniProtKB-EC"/>
</dbReference>
<dbReference type="GO" id="GO:0046872">
    <property type="term" value="F:metal ion binding"/>
    <property type="evidence" value="ECO:0007669"/>
    <property type="project" value="UniProtKB-KW"/>
</dbReference>
<evidence type="ECO:0000313" key="14">
    <source>
        <dbReference type="Proteomes" id="UP000316080"/>
    </source>
</evidence>
<accession>A0A523BEX1</accession>
<dbReference type="Proteomes" id="UP000316080">
    <property type="component" value="Unassembled WGS sequence"/>
</dbReference>
<dbReference type="NCBIfam" id="NF003039">
    <property type="entry name" value="PRK03941.1"/>
    <property type="match status" value="1"/>
</dbReference>
<evidence type="ECO:0000256" key="7">
    <source>
        <dbReference type="ARBA" id="ARBA00023211"/>
    </source>
</evidence>
<proteinExistence type="inferred from homology"/>
<evidence type="ECO:0000256" key="10">
    <source>
        <dbReference type="HAMAP-Rule" id="MF_00648"/>
    </source>
</evidence>
<evidence type="ECO:0000313" key="12">
    <source>
        <dbReference type="EMBL" id="RZN56101.1"/>
    </source>
</evidence>
<evidence type="ECO:0000256" key="5">
    <source>
        <dbReference type="ARBA" id="ARBA00022842"/>
    </source>
</evidence>
<dbReference type="FunFam" id="3.90.950.10:FF:000002">
    <property type="entry name" value="Inosine/xanthosine triphosphatase"/>
    <property type="match status" value="1"/>
</dbReference>
<comment type="catalytic activity">
    <reaction evidence="8 10">
        <text>ITP + H2O = IDP + phosphate + H(+)</text>
        <dbReference type="Rhea" id="RHEA:28330"/>
        <dbReference type="ChEBI" id="CHEBI:15377"/>
        <dbReference type="ChEBI" id="CHEBI:15378"/>
        <dbReference type="ChEBI" id="CHEBI:43474"/>
        <dbReference type="ChEBI" id="CHEBI:58280"/>
        <dbReference type="ChEBI" id="CHEBI:61402"/>
        <dbReference type="EC" id="3.6.1.73"/>
    </reaction>
</comment>
<dbReference type="EMBL" id="QNVI01000026">
    <property type="protein sequence ID" value="TDA39465.1"/>
    <property type="molecule type" value="Genomic_DNA"/>
</dbReference>
<dbReference type="Pfam" id="PF01931">
    <property type="entry name" value="NTPase_I-T"/>
    <property type="match status" value="1"/>
</dbReference>
<dbReference type="InterPro" id="IPR029001">
    <property type="entry name" value="ITPase-like_fam"/>
</dbReference>
<dbReference type="InterPro" id="IPR026533">
    <property type="entry name" value="NTPase/PRRC1"/>
</dbReference>
<comment type="similarity">
    <text evidence="10">Belongs to the YjjX NTPase family.</text>
</comment>
<evidence type="ECO:0000256" key="2">
    <source>
        <dbReference type="ARBA" id="ARBA00022723"/>
    </source>
</evidence>
<evidence type="ECO:0000256" key="4">
    <source>
        <dbReference type="ARBA" id="ARBA00022801"/>
    </source>
</evidence>
<keyword evidence="7 10" id="KW-0464">Manganese</keyword>
<dbReference type="PANTHER" id="PTHR34699">
    <property type="match status" value="1"/>
</dbReference>
<evidence type="ECO:0000256" key="6">
    <source>
        <dbReference type="ARBA" id="ARBA00023080"/>
    </source>
</evidence>
<name>A0A523BEX1_9CREN</name>
<feature type="binding site" evidence="10">
    <location>
        <begin position="7"/>
        <end position="12"/>
    </location>
    <ligand>
        <name>substrate</name>
    </ligand>
</feature>
<evidence type="ECO:0000256" key="9">
    <source>
        <dbReference type="ARBA" id="ARBA00048781"/>
    </source>
</evidence>
<organism evidence="13 15">
    <name type="scientific">Thermoproteota archaeon</name>
    <dbReference type="NCBI Taxonomy" id="2056631"/>
    <lineage>
        <taxon>Archaea</taxon>
        <taxon>Thermoproteota</taxon>
    </lineage>
</organism>
<dbReference type="GO" id="GO:0009117">
    <property type="term" value="P:nucleotide metabolic process"/>
    <property type="evidence" value="ECO:0007669"/>
    <property type="project" value="UniProtKB-KW"/>
</dbReference>
<comment type="function">
    <text evidence="10">Phosphatase that hydrolyzes non-canonical purine nucleotides such as XTP and ITP to their respective diphosphate derivatives. Probably excludes non-canonical purines from DNA/RNA precursor pool, thus preventing their incorporation into DNA/RNA and avoiding chromosomal lesions.</text>
</comment>